<accession>A0A6G9VS94</accession>
<sequence>MNTIIIDKDKTEVTYKASKLYTAGQSIPIKLVDMLVITDSVCIDTKSIIQIANVKRSAELVSL</sequence>
<reference evidence="1 2" key="1">
    <citation type="journal article" date="2017" name="Environ. Sci. Technol.">
        <title>Organohalide Respiration with Chlorinated Ethenes under Low pH Conditions.</title>
        <authorList>
            <person name="Yang Y."/>
            <person name="Capiro N.L."/>
            <person name="Marcet T.F."/>
            <person name="Yan J."/>
            <person name="Pennell K.D."/>
            <person name="Loffler F.E."/>
        </authorList>
    </citation>
    <scope>NUCLEOTIDE SEQUENCE [LARGE SCALE GENOMIC DNA]</scope>
    <source>
        <strain evidence="1 2">ACSDCE</strain>
    </source>
</reference>
<dbReference type="EMBL" id="CP039734">
    <property type="protein sequence ID" value="QIR75243.1"/>
    <property type="molecule type" value="Genomic_DNA"/>
</dbReference>
<dbReference type="AlphaFoldDB" id="A0A6G9VS94"/>
<proteinExistence type="predicted"/>
<evidence type="ECO:0000313" key="1">
    <source>
        <dbReference type="EMBL" id="QIR75243.1"/>
    </source>
</evidence>
<name>A0A6G9VS94_9BACT</name>
<protein>
    <submittedName>
        <fullName evidence="1">Uncharacterized protein</fullName>
    </submittedName>
</protein>
<evidence type="ECO:0000313" key="2">
    <source>
        <dbReference type="Proteomes" id="UP000502831"/>
    </source>
</evidence>
<dbReference type="Proteomes" id="UP000502831">
    <property type="component" value="Chromosome"/>
</dbReference>
<organism evidence="1 2">
    <name type="scientific">Sulfurospirillum diekertiae</name>
    <dbReference type="NCBI Taxonomy" id="1854492"/>
    <lineage>
        <taxon>Bacteria</taxon>
        <taxon>Pseudomonadati</taxon>
        <taxon>Campylobacterota</taxon>
        <taxon>Epsilonproteobacteria</taxon>
        <taxon>Campylobacterales</taxon>
        <taxon>Sulfurospirillaceae</taxon>
        <taxon>Sulfurospirillum</taxon>
    </lineage>
</organism>
<dbReference type="RefSeq" id="WP_167749320.1">
    <property type="nucleotide sequence ID" value="NZ_CP039734.2"/>
</dbReference>
<gene>
    <name evidence="1" type="ORF">FA584_03065</name>
</gene>